<feature type="signal peptide" evidence="1">
    <location>
        <begin position="1"/>
        <end position="29"/>
    </location>
</feature>
<sequence length="357" mass="39699">MQVAFGVRFRGIAMLMLLLLCLNPLWAHAADAHWVESELAAYKQRIVPFKDGGATNSPITKEAWSAFSGQVLDARHLDEPIDIANWATMVRMGVQLPKGQEESLIKGYVNDLAPPHATKINRETAVGGLIKLLTLSLVSGNGGNADMDARKVFEDFAMISDMQQGLVQTAYQVGLLDSNTKTKFRPKEELTNAEAVSMMEKVMRKYADEAIHLSPPTKPGFPYVVTLLEETPIYGTPDASLEPNGALAPQDVRLVAVQPNWLQYQKVTDKSWFLVSTWLGDQWIQLQIQQIGNEEKADNYLLLEQVTALQDTPYSSGSSALALSPQKVHIIALWRSKFSNSYLIDTWVGPKWITLSR</sequence>
<keyword evidence="3" id="KW-1185">Reference proteome</keyword>
<dbReference type="KEGG" id="proo:MJB10_01800"/>
<gene>
    <name evidence="2" type="ORF">MJB10_01800</name>
</gene>
<dbReference type="EMBL" id="CP130319">
    <property type="protein sequence ID" value="WNR44910.1"/>
    <property type="molecule type" value="Genomic_DNA"/>
</dbReference>
<reference evidence="2" key="1">
    <citation type="submission" date="2022-02" db="EMBL/GenBank/DDBJ databases">
        <title>Paenibacillus sp. MBLB1832 Whole Genome Shotgun Sequencing.</title>
        <authorList>
            <person name="Hwang C.Y."/>
            <person name="Cho E.-S."/>
            <person name="Seo M.-J."/>
        </authorList>
    </citation>
    <scope>NUCLEOTIDE SEQUENCE</scope>
    <source>
        <strain evidence="2">MBLB1832</strain>
    </source>
</reference>
<proteinExistence type="predicted"/>
<evidence type="ECO:0000313" key="3">
    <source>
        <dbReference type="Proteomes" id="UP001304650"/>
    </source>
</evidence>
<evidence type="ECO:0000313" key="2">
    <source>
        <dbReference type="EMBL" id="WNR44910.1"/>
    </source>
</evidence>
<organism evidence="2 3">
    <name type="scientific">Paenibacillus roseopurpureus</name>
    <dbReference type="NCBI Taxonomy" id="2918901"/>
    <lineage>
        <taxon>Bacteria</taxon>
        <taxon>Bacillati</taxon>
        <taxon>Bacillota</taxon>
        <taxon>Bacilli</taxon>
        <taxon>Bacillales</taxon>
        <taxon>Paenibacillaceae</taxon>
        <taxon>Paenibacillus</taxon>
    </lineage>
</organism>
<dbReference type="Proteomes" id="UP001304650">
    <property type="component" value="Chromosome"/>
</dbReference>
<accession>A0AA96LNC2</accession>
<name>A0AA96LNC2_9BACL</name>
<protein>
    <recommendedName>
        <fullName evidence="4">SLH domain-containing protein</fullName>
    </recommendedName>
</protein>
<feature type="chain" id="PRO_5041685834" description="SLH domain-containing protein" evidence="1">
    <location>
        <begin position="30"/>
        <end position="357"/>
    </location>
</feature>
<keyword evidence="1" id="KW-0732">Signal</keyword>
<dbReference type="RefSeq" id="WP_314801079.1">
    <property type="nucleotide sequence ID" value="NZ_CP130319.1"/>
</dbReference>
<dbReference type="AlphaFoldDB" id="A0AA96LNC2"/>
<evidence type="ECO:0008006" key="4">
    <source>
        <dbReference type="Google" id="ProtNLM"/>
    </source>
</evidence>
<evidence type="ECO:0000256" key="1">
    <source>
        <dbReference type="SAM" id="SignalP"/>
    </source>
</evidence>